<dbReference type="InterPro" id="IPR043504">
    <property type="entry name" value="Peptidase_S1_PA_chymotrypsin"/>
</dbReference>
<comment type="similarity">
    <text evidence="1">Belongs to the peptidase S1C family.</text>
</comment>
<dbReference type="InterPro" id="IPR001940">
    <property type="entry name" value="Peptidase_S1C"/>
</dbReference>
<dbReference type="PANTHER" id="PTHR43019">
    <property type="entry name" value="SERINE ENDOPROTEASE DEGS"/>
    <property type="match status" value="1"/>
</dbReference>
<dbReference type="SUPFAM" id="SSF54736">
    <property type="entry name" value="ClpS-like"/>
    <property type="match status" value="1"/>
</dbReference>
<dbReference type="GO" id="GO:0030163">
    <property type="term" value="P:protein catabolic process"/>
    <property type="evidence" value="ECO:0007669"/>
    <property type="project" value="InterPro"/>
</dbReference>
<dbReference type="SUPFAM" id="SSF50494">
    <property type="entry name" value="Trypsin-like serine proteases"/>
    <property type="match status" value="1"/>
</dbReference>
<organism evidence="5 6">
    <name type="scientific">Chrysophaeum taylorii</name>
    <dbReference type="NCBI Taxonomy" id="2483200"/>
    <lineage>
        <taxon>Eukaryota</taxon>
        <taxon>Sar</taxon>
        <taxon>Stramenopiles</taxon>
        <taxon>Ochrophyta</taxon>
        <taxon>Pelagophyceae</taxon>
        <taxon>Pelagomonadales</taxon>
        <taxon>Pelagomonadaceae</taxon>
        <taxon>Chrysophaeum</taxon>
    </lineage>
</organism>
<sequence>MWWCVLFVAWSSLSAALSLDRGFVKRAVDAARPSVCVVTPSGVRNTTFRGSGVVVRCGERVGVLTAAHVAMPGWRLEVMFDGVAAAATVVGREPESDLAFLEVEGLGAREPLQFRDADLGEFAIALGYPGVAKEALAATLGVVSTATPDLLLADAAVAPGMSGGPLVDADGAVLGITTRLAMPLGGSSVPAAACLRFLEGLPREAASTTSGAATTYKVVLFNDPFNTRSRVEQVLGDAGLRPADASRAMREAHQTGQGLVREFANEARDAADDLCLRLRAADLLVEVIALTTDEEETTTARVR</sequence>
<proteinExistence type="inferred from homology"/>
<evidence type="ECO:0000259" key="4">
    <source>
        <dbReference type="Pfam" id="PF02617"/>
    </source>
</evidence>
<evidence type="ECO:0000256" key="3">
    <source>
        <dbReference type="SAM" id="SignalP"/>
    </source>
</evidence>
<dbReference type="InterPro" id="IPR003769">
    <property type="entry name" value="ClpS_core"/>
</dbReference>
<name>A0AAD7UJZ3_9STRA</name>
<reference evidence="5" key="1">
    <citation type="submission" date="2023-01" db="EMBL/GenBank/DDBJ databases">
        <title>Metagenome sequencing of chrysophaentin producing Chrysophaeum taylorii.</title>
        <authorList>
            <person name="Davison J."/>
            <person name="Bewley C."/>
        </authorList>
    </citation>
    <scope>NUCLEOTIDE SEQUENCE</scope>
    <source>
        <strain evidence="5">NIES-1699</strain>
    </source>
</reference>
<dbReference type="EMBL" id="JAQMWT010000129">
    <property type="protein sequence ID" value="KAJ8609827.1"/>
    <property type="molecule type" value="Genomic_DNA"/>
</dbReference>
<dbReference type="GO" id="GO:0006508">
    <property type="term" value="P:proteolysis"/>
    <property type="evidence" value="ECO:0007669"/>
    <property type="project" value="InterPro"/>
</dbReference>
<dbReference type="AlphaFoldDB" id="A0AAD7UJZ3"/>
<protein>
    <recommendedName>
        <fullName evidence="4">Adaptor protein ClpS core domain-containing protein</fullName>
    </recommendedName>
</protein>
<dbReference type="GO" id="GO:0004252">
    <property type="term" value="F:serine-type endopeptidase activity"/>
    <property type="evidence" value="ECO:0007669"/>
    <property type="project" value="InterPro"/>
</dbReference>
<feature type="chain" id="PRO_5042074372" description="Adaptor protein ClpS core domain-containing protein" evidence="3">
    <location>
        <begin position="17"/>
        <end position="303"/>
    </location>
</feature>
<dbReference type="Proteomes" id="UP001230188">
    <property type="component" value="Unassembled WGS sequence"/>
</dbReference>
<dbReference type="Gene3D" id="2.40.10.10">
    <property type="entry name" value="Trypsin-like serine proteases"/>
    <property type="match status" value="2"/>
</dbReference>
<keyword evidence="3" id="KW-0732">Signal</keyword>
<gene>
    <name evidence="5" type="ORF">CTAYLR_008130</name>
</gene>
<dbReference type="Gene3D" id="3.30.1390.10">
    <property type="match status" value="1"/>
</dbReference>
<dbReference type="Pfam" id="PF02617">
    <property type="entry name" value="ClpS"/>
    <property type="match status" value="1"/>
</dbReference>
<dbReference type="InterPro" id="IPR009003">
    <property type="entry name" value="Peptidase_S1_PA"/>
</dbReference>
<feature type="signal peptide" evidence="3">
    <location>
        <begin position="1"/>
        <end position="16"/>
    </location>
</feature>
<evidence type="ECO:0000256" key="1">
    <source>
        <dbReference type="ARBA" id="ARBA00010541"/>
    </source>
</evidence>
<dbReference type="PRINTS" id="PR00834">
    <property type="entry name" value="PROTEASES2C"/>
</dbReference>
<dbReference type="InterPro" id="IPR014719">
    <property type="entry name" value="Ribosomal_bL12_C/ClpS-like"/>
</dbReference>
<evidence type="ECO:0000313" key="6">
    <source>
        <dbReference type="Proteomes" id="UP001230188"/>
    </source>
</evidence>
<evidence type="ECO:0000256" key="2">
    <source>
        <dbReference type="ARBA" id="ARBA00023026"/>
    </source>
</evidence>
<evidence type="ECO:0000313" key="5">
    <source>
        <dbReference type="EMBL" id="KAJ8609827.1"/>
    </source>
</evidence>
<dbReference type="Pfam" id="PF13365">
    <property type="entry name" value="Trypsin_2"/>
    <property type="match status" value="1"/>
</dbReference>
<feature type="domain" description="Adaptor protein ClpS core" evidence="4">
    <location>
        <begin position="214"/>
        <end position="266"/>
    </location>
</feature>
<comment type="caution">
    <text evidence="5">The sequence shown here is derived from an EMBL/GenBank/DDBJ whole genome shotgun (WGS) entry which is preliminary data.</text>
</comment>
<keyword evidence="2" id="KW-0843">Virulence</keyword>
<keyword evidence="6" id="KW-1185">Reference proteome</keyword>
<accession>A0AAD7UJZ3</accession>
<dbReference type="PANTHER" id="PTHR43019:SF23">
    <property type="entry name" value="PROTEASE DO-LIKE 5, CHLOROPLASTIC"/>
    <property type="match status" value="1"/>
</dbReference>